<protein>
    <submittedName>
        <fullName evidence="3">Uncharacterized protein</fullName>
    </submittedName>
</protein>
<proteinExistence type="predicted"/>
<feature type="region of interest" description="Disordered" evidence="2">
    <location>
        <begin position="187"/>
        <end position="208"/>
    </location>
</feature>
<evidence type="ECO:0000256" key="1">
    <source>
        <dbReference type="SAM" id="Coils"/>
    </source>
</evidence>
<keyword evidence="1" id="KW-0175">Coiled coil</keyword>
<feature type="compositionally biased region" description="Polar residues" evidence="2">
    <location>
        <begin position="302"/>
        <end position="314"/>
    </location>
</feature>
<name>A0A830H6A3_9CHLO</name>
<dbReference type="EMBL" id="BNJQ01000002">
    <property type="protein sequence ID" value="GHP02072.1"/>
    <property type="molecule type" value="Genomic_DNA"/>
</dbReference>
<organism evidence="3 4">
    <name type="scientific">Pycnococcus provasolii</name>
    <dbReference type="NCBI Taxonomy" id="41880"/>
    <lineage>
        <taxon>Eukaryota</taxon>
        <taxon>Viridiplantae</taxon>
        <taxon>Chlorophyta</taxon>
        <taxon>Pseudoscourfieldiophyceae</taxon>
        <taxon>Pseudoscourfieldiales</taxon>
        <taxon>Pycnococcaceae</taxon>
        <taxon>Pycnococcus</taxon>
    </lineage>
</organism>
<feature type="compositionally biased region" description="Polar residues" evidence="2">
    <location>
        <begin position="248"/>
        <end position="261"/>
    </location>
</feature>
<accession>A0A830H6A3</accession>
<comment type="caution">
    <text evidence="3">The sequence shown here is derived from an EMBL/GenBank/DDBJ whole genome shotgun (WGS) entry which is preliminary data.</text>
</comment>
<feature type="region of interest" description="Disordered" evidence="2">
    <location>
        <begin position="74"/>
        <end position="95"/>
    </location>
</feature>
<evidence type="ECO:0000256" key="2">
    <source>
        <dbReference type="SAM" id="MobiDB-lite"/>
    </source>
</evidence>
<dbReference type="Proteomes" id="UP000660262">
    <property type="component" value="Unassembled WGS sequence"/>
</dbReference>
<feature type="region of interest" description="Disordered" evidence="2">
    <location>
        <begin position="248"/>
        <end position="314"/>
    </location>
</feature>
<sequence>MSASEDWPLRIPWESPIRIKQTSRMVGQEHERRTRREGEPLLCLVWDPKPQPQLKVPVQVSTYSLKVRCVSMPAASNLTSPSGGRRSPETPDGTMLEPSSFKVQQVSVVSTVDFEGLLDVLQVMKKGWRDLKNRVAELADKNANLEAQLASLASQKPTPVPVPVPIPRRKPPISVDESDIEAARARLKSAGQASPRVDKGASGGSFAPYNYTPYSRSQKRAYGVPGHGYVTHRGVLAVNNPYTSALAASQSVPGGLSNSPSAGLVSPRVPDSRASPRGGAQHVTTKYHSTYGGGRRDPGSVTPRNAPSQTRNIE</sequence>
<evidence type="ECO:0000313" key="4">
    <source>
        <dbReference type="Proteomes" id="UP000660262"/>
    </source>
</evidence>
<gene>
    <name evidence="3" type="ORF">PPROV_000082800</name>
</gene>
<evidence type="ECO:0000313" key="3">
    <source>
        <dbReference type="EMBL" id="GHP02072.1"/>
    </source>
</evidence>
<keyword evidence="4" id="KW-1185">Reference proteome</keyword>
<feature type="coiled-coil region" evidence="1">
    <location>
        <begin position="128"/>
        <end position="155"/>
    </location>
</feature>
<reference evidence="3" key="1">
    <citation type="submission" date="2020-10" db="EMBL/GenBank/DDBJ databases">
        <title>Unveiling of a novel bifunctional photoreceptor, Dualchrome1, isolated from a cosmopolitan green alga.</title>
        <authorList>
            <person name="Suzuki S."/>
            <person name="Kawachi M."/>
        </authorList>
    </citation>
    <scope>NUCLEOTIDE SEQUENCE</scope>
    <source>
        <strain evidence="3">NIES 2893</strain>
    </source>
</reference>
<dbReference type="AlphaFoldDB" id="A0A830H6A3"/>